<evidence type="ECO:0000313" key="4">
    <source>
        <dbReference type="Proteomes" id="UP000619376"/>
    </source>
</evidence>
<dbReference type="Proteomes" id="UP000619376">
    <property type="component" value="Unassembled WGS sequence"/>
</dbReference>
<evidence type="ECO:0000313" key="3">
    <source>
        <dbReference type="Proteomes" id="UP000539473"/>
    </source>
</evidence>
<reference evidence="1" key="1">
    <citation type="journal article" date="2014" name="Int. J. Syst. Evol. Microbiol.">
        <title>Complete genome of a new Firmicutes species belonging to the dominant human colonic microbiota ('Ruminococcus bicirculans') reveals two chromosomes and a selective capacity to utilize plant glucans.</title>
        <authorList>
            <consortium name="NISC Comparative Sequencing Program"/>
            <person name="Wegmann U."/>
            <person name="Louis P."/>
            <person name="Goesmann A."/>
            <person name="Henrissat B."/>
            <person name="Duncan S.H."/>
            <person name="Flint H.J."/>
        </authorList>
    </citation>
    <scope>NUCLEOTIDE SEQUENCE</scope>
    <source>
        <strain evidence="1">CGMCC 1.18437</strain>
    </source>
</reference>
<evidence type="ECO:0000313" key="1">
    <source>
        <dbReference type="EMBL" id="GHF32349.1"/>
    </source>
</evidence>
<reference evidence="4" key="2">
    <citation type="journal article" date="2019" name="Int. J. Syst. Evol. Microbiol.">
        <title>The Global Catalogue of Microorganisms (GCM) 10K type strain sequencing project: providing services to taxonomists for standard genome sequencing and annotation.</title>
        <authorList>
            <consortium name="The Broad Institute Genomics Platform"/>
            <consortium name="The Broad Institute Genome Sequencing Center for Infectious Disease"/>
            <person name="Wu L."/>
            <person name="Ma J."/>
        </authorList>
    </citation>
    <scope>NUCLEOTIDE SEQUENCE [LARGE SCALE GENOMIC DNA]</scope>
    <source>
        <strain evidence="4">CGMCC 1.18437</strain>
    </source>
</reference>
<protein>
    <submittedName>
        <fullName evidence="2">Uncharacterized protein</fullName>
    </submittedName>
</protein>
<name>A0A7W8NNR5_9DEIO</name>
<evidence type="ECO:0000313" key="2">
    <source>
        <dbReference type="EMBL" id="MBB5374975.1"/>
    </source>
</evidence>
<gene>
    <name evidence="1" type="ORF">GCM10017781_06240</name>
    <name evidence="2" type="ORF">HNQ07_000419</name>
</gene>
<dbReference type="AlphaFoldDB" id="A0A7W8NNR5"/>
<dbReference type="Proteomes" id="UP000539473">
    <property type="component" value="Unassembled WGS sequence"/>
</dbReference>
<reference evidence="2 3" key="3">
    <citation type="submission" date="2020-08" db="EMBL/GenBank/DDBJ databases">
        <title>Genomic Encyclopedia of Type Strains, Phase IV (KMG-IV): sequencing the most valuable type-strain genomes for metagenomic binning, comparative biology and taxonomic classification.</title>
        <authorList>
            <person name="Goeker M."/>
        </authorList>
    </citation>
    <scope>NUCLEOTIDE SEQUENCE [LARGE SCALE GENOMIC DNA]</scope>
    <source>
        <strain evidence="2 3">DSM 27521</strain>
    </source>
</reference>
<organism evidence="2 3">
    <name type="scientific">Deinococcus metalli</name>
    <dbReference type="NCBI Taxonomy" id="1141878"/>
    <lineage>
        <taxon>Bacteria</taxon>
        <taxon>Thermotogati</taxon>
        <taxon>Deinococcota</taxon>
        <taxon>Deinococci</taxon>
        <taxon>Deinococcales</taxon>
        <taxon>Deinococcaceae</taxon>
        <taxon>Deinococcus</taxon>
    </lineage>
</organism>
<comment type="caution">
    <text evidence="2">The sequence shown here is derived from an EMBL/GenBank/DDBJ whole genome shotgun (WGS) entry which is preliminary data.</text>
</comment>
<dbReference type="EMBL" id="BNAJ01000001">
    <property type="protein sequence ID" value="GHF32349.1"/>
    <property type="molecule type" value="Genomic_DNA"/>
</dbReference>
<reference evidence="1" key="4">
    <citation type="submission" date="2024-05" db="EMBL/GenBank/DDBJ databases">
        <authorList>
            <person name="Sun Q."/>
            <person name="Zhou Y."/>
        </authorList>
    </citation>
    <scope>NUCLEOTIDE SEQUENCE</scope>
    <source>
        <strain evidence="1">CGMCC 1.18437</strain>
    </source>
</reference>
<keyword evidence="4" id="KW-1185">Reference proteome</keyword>
<accession>A0A7W8NNR5</accession>
<dbReference type="RefSeq" id="WP_184109227.1">
    <property type="nucleotide sequence ID" value="NZ_BNAJ01000001.1"/>
</dbReference>
<dbReference type="EMBL" id="JACHFK010000001">
    <property type="protein sequence ID" value="MBB5374975.1"/>
    <property type="molecule type" value="Genomic_DNA"/>
</dbReference>
<proteinExistence type="predicted"/>
<sequence>MTGAASLPRVGGARRHAGLAVLTCAHAGQIFEVGMTTPAPYTLSGRRADAQATGYVLTVAPDSRAPLALHVSAAVWAGVLPLLSGEGGRA</sequence>